<keyword evidence="3" id="KW-1185">Reference proteome</keyword>
<protein>
    <submittedName>
        <fullName evidence="2">Uncharacterized protein</fullName>
    </submittedName>
</protein>
<gene>
    <name evidence="2" type="ORF">ODALV1_LOCUS23893</name>
</gene>
<feature type="transmembrane region" description="Helical" evidence="1">
    <location>
        <begin position="25"/>
        <end position="44"/>
    </location>
</feature>
<reference evidence="2 3" key="1">
    <citation type="submission" date="2024-08" db="EMBL/GenBank/DDBJ databases">
        <authorList>
            <person name="Cucini C."/>
            <person name="Frati F."/>
        </authorList>
    </citation>
    <scope>NUCLEOTIDE SEQUENCE [LARGE SCALE GENOMIC DNA]</scope>
</reference>
<evidence type="ECO:0000313" key="2">
    <source>
        <dbReference type="EMBL" id="CAL8130807.1"/>
    </source>
</evidence>
<organism evidence="2 3">
    <name type="scientific">Orchesella dallaii</name>
    <dbReference type="NCBI Taxonomy" id="48710"/>
    <lineage>
        <taxon>Eukaryota</taxon>
        <taxon>Metazoa</taxon>
        <taxon>Ecdysozoa</taxon>
        <taxon>Arthropoda</taxon>
        <taxon>Hexapoda</taxon>
        <taxon>Collembola</taxon>
        <taxon>Entomobryomorpha</taxon>
        <taxon>Entomobryoidea</taxon>
        <taxon>Orchesellidae</taxon>
        <taxon>Orchesellinae</taxon>
        <taxon>Orchesella</taxon>
    </lineage>
</organism>
<keyword evidence="1" id="KW-1133">Transmembrane helix</keyword>
<accession>A0ABP1RMM2</accession>
<name>A0ABP1RMM2_9HEXA</name>
<feature type="transmembrane region" description="Helical" evidence="1">
    <location>
        <begin position="56"/>
        <end position="75"/>
    </location>
</feature>
<evidence type="ECO:0000256" key="1">
    <source>
        <dbReference type="SAM" id="Phobius"/>
    </source>
</evidence>
<dbReference type="Proteomes" id="UP001642540">
    <property type="component" value="Unassembled WGS sequence"/>
</dbReference>
<dbReference type="EMBL" id="CAXLJM020000085">
    <property type="protein sequence ID" value="CAL8130807.1"/>
    <property type="molecule type" value="Genomic_DNA"/>
</dbReference>
<keyword evidence="1" id="KW-0472">Membrane</keyword>
<sequence length="117" mass="12786">MPITWVPSESKLVAEKSTNRRAWNLLQILISAYIMLVGLVVTGVIKAEMGPIQTIFFSLAFVTYTAVEVTAYTMVNQQANLVVCTNGLSSIRGPPDQLDMVGNTFCLNIHMGIHSAL</sequence>
<proteinExistence type="predicted"/>
<keyword evidence="1" id="KW-0812">Transmembrane</keyword>
<comment type="caution">
    <text evidence="2">The sequence shown here is derived from an EMBL/GenBank/DDBJ whole genome shotgun (WGS) entry which is preliminary data.</text>
</comment>
<evidence type="ECO:0000313" key="3">
    <source>
        <dbReference type="Proteomes" id="UP001642540"/>
    </source>
</evidence>